<evidence type="ECO:0000313" key="3">
    <source>
        <dbReference type="Proteomes" id="UP001381693"/>
    </source>
</evidence>
<protein>
    <submittedName>
        <fullName evidence="2">Uncharacterized protein</fullName>
    </submittedName>
</protein>
<gene>
    <name evidence="2" type="ORF">SK128_009364</name>
</gene>
<dbReference type="EMBL" id="JAXCGZ010019720">
    <property type="protein sequence ID" value="KAK7065866.1"/>
    <property type="molecule type" value="Genomic_DNA"/>
</dbReference>
<keyword evidence="3" id="KW-1185">Reference proteome</keyword>
<accession>A0AAN8WH18</accession>
<dbReference type="Proteomes" id="UP001381693">
    <property type="component" value="Unassembled WGS sequence"/>
</dbReference>
<evidence type="ECO:0000313" key="2">
    <source>
        <dbReference type="EMBL" id="KAK7065866.1"/>
    </source>
</evidence>
<name>A0AAN8WH18_HALRR</name>
<sequence>MGNKNEKLVNVLNVLINKEGDVGGILTIFRKLLLTDFWNDGNKLNDDIKRVKKTITNAQKEVLLDEADRIKTLIDDSVLNDDMKIRVKKYVDNDVKIKQNLQLLNDNKIESSIIESLMDAKDVGIVENFKKSEEERNDLRNKLDKLEMMKMNYSAIKKML</sequence>
<proteinExistence type="predicted"/>
<keyword evidence="1" id="KW-0175">Coiled coil</keyword>
<evidence type="ECO:0000256" key="1">
    <source>
        <dbReference type="SAM" id="Coils"/>
    </source>
</evidence>
<dbReference type="AlphaFoldDB" id="A0AAN8WH18"/>
<comment type="caution">
    <text evidence="2">The sequence shown here is derived from an EMBL/GenBank/DDBJ whole genome shotgun (WGS) entry which is preliminary data.</text>
</comment>
<feature type="non-terminal residue" evidence="2">
    <location>
        <position position="160"/>
    </location>
</feature>
<feature type="coiled-coil region" evidence="1">
    <location>
        <begin position="129"/>
        <end position="156"/>
    </location>
</feature>
<reference evidence="2 3" key="1">
    <citation type="submission" date="2023-11" db="EMBL/GenBank/DDBJ databases">
        <title>Halocaridina rubra genome assembly.</title>
        <authorList>
            <person name="Smith C."/>
        </authorList>
    </citation>
    <scope>NUCLEOTIDE SEQUENCE [LARGE SCALE GENOMIC DNA]</scope>
    <source>
        <strain evidence="2">EP-1</strain>
        <tissue evidence="2">Whole</tissue>
    </source>
</reference>
<organism evidence="2 3">
    <name type="scientific">Halocaridina rubra</name>
    <name type="common">Hawaiian red shrimp</name>
    <dbReference type="NCBI Taxonomy" id="373956"/>
    <lineage>
        <taxon>Eukaryota</taxon>
        <taxon>Metazoa</taxon>
        <taxon>Ecdysozoa</taxon>
        <taxon>Arthropoda</taxon>
        <taxon>Crustacea</taxon>
        <taxon>Multicrustacea</taxon>
        <taxon>Malacostraca</taxon>
        <taxon>Eumalacostraca</taxon>
        <taxon>Eucarida</taxon>
        <taxon>Decapoda</taxon>
        <taxon>Pleocyemata</taxon>
        <taxon>Caridea</taxon>
        <taxon>Atyoidea</taxon>
        <taxon>Atyidae</taxon>
        <taxon>Halocaridina</taxon>
    </lineage>
</organism>